<evidence type="ECO:0000256" key="1">
    <source>
        <dbReference type="SAM" id="Phobius"/>
    </source>
</evidence>
<reference evidence="2" key="2">
    <citation type="submission" date="2020-05" db="UniProtKB">
        <authorList>
            <consortium name="EnsemblMetazoa"/>
        </authorList>
    </citation>
    <scope>IDENTIFICATION</scope>
    <source>
        <strain evidence="2">IAEA</strain>
    </source>
</reference>
<feature type="transmembrane region" description="Helical" evidence="1">
    <location>
        <begin position="12"/>
        <end position="31"/>
    </location>
</feature>
<keyword evidence="1" id="KW-0472">Membrane</keyword>
<evidence type="ECO:0000313" key="2">
    <source>
        <dbReference type="EnsemblMetazoa" id="GBRI003364-PA"/>
    </source>
</evidence>
<dbReference type="Proteomes" id="UP000091820">
    <property type="component" value="Unassembled WGS sequence"/>
</dbReference>
<feature type="transmembrane region" description="Helical" evidence="1">
    <location>
        <begin position="351"/>
        <end position="368"/>
    </location>
</feature>
<feature type="transmembrane region" description="Helical" evidence="1">
    <location>
        <begin position="323"/>
        <end position="344"/>
    </location>
</feature>
<name>A0A1A9W1W3_9MUSC</name>
<dbReference type="AlphaFoldDB" id="A0A1A9W1W3"/>
<protein>
    <recommendedName>
        <fullName evidence="4">Major facilitator superfamily associated domain-containing protein</fullName>
    </recommendedName>
</protein>
<dbReference type="VEuPathDB" id="VectorBase:GBRI003364"/>
<feature type="transmembrane region" description="Helical" evidence="1">
    <location>
        <begin position="268"/>
        <end position="288"/>
    </location>
</feature>
<reference evidence="3" key="1">
    <citation type="submission" date="2014-03" db="EMBL/GenBank/DDBJ databases">
        <authorList>
            <person name="Aksoy S."/>
            <person name="Warren W."/>
            <person name="Wilson R.K."/>
        </authorList>
    </citation>
    <scope>NUCLEOTIDE SEQUENCE [LARGE SCALE GENOMIC DNA]</scope>
    <source>
        <strain evidence="3">IAEA</strain>
    </source>
</reference>
<evidence type="ECO:0000313" key="3">
    <source>
        <dbReference type="Proteomes" id="UP000091820"/>
    </source>
</evidence>
<feature type="transmembrane region" description="Helical" evidence="1">
    <location>
        <begin position="380"/>
        <end position="406"/>
    </location>
</feature>
<feature type="transmembrane region" description="Helical" evidence="1">
    <location>
        <begin position="75"/>
        <end position="95"/>
    </location>
</feature>
<dbReference type="EnsemblMetazoa" id="GBRI003364-RA">
    <property type="protein sequence ID" value="GBRI003364-PA"/>
    <property type="gene ID" value="GBRI003364"/>
</dbReference>
<keyword evidence="1" id="KW-1133">Transmembrane helix</keyword>
<evidence type="ECO:0008006" key="4">
    <source>
        <dbReference type="Google" id="ProtNLM"/>
    </source>
</evidence>
<proteinExistence type="predicted"/>
<sequence>MTLHHKSVMYGFCDLLILSCLFVSGFNYGYYCKYSDIYDNLWNHWYAVCGCLTLLIVGIGLCLRHYKKRQFLFENFYLIFYGLISNVICSCFMLVDDTNTAFYFGFMAMAVIYLSCFSYIYLRCDPQGFRPFCLALGNTSNFFGFTIGFALYNEFEAKLCGWLLLGFNILMILLLIINEFLHYYNYQNYKISFDLVYNLLNDEKLLYASNRSVKALFIGRDDYVFKRNTQYLVVAIAFIILLEKSSLYSYTFLQLTWSATYAYLHSQYLYLSFLCYTIGCLLGCVLMLRYKPKLIYLQFAVIKIMVTSAILLIYNDYFLEKCFLFLCLYYLSMGVYSSVGLQMLIESCPFLYTELAIAISYSLEIVAMEVYKYETLIDDFYIILLSMGLSTICLTLISIILILIFLPNSKGLIEMRNNLLGIYRQPVKHYTNTLHSNNYFLQLEVPATSKVFIDNNRIFHQYPPDEKDKQITKY</sequence>
<feature type="transmembrane region" description="Helical" evidence="1">
    <location>
        <begin position="134"/>
        <end position="153"/>
    </location>
</feature>
<feature type="transmembrane region" description="Helical" evidence="1">
    <location>
        <begin position="230"/>
        <end position="248"/>
    </location>
</feature>
<feature type="transmembrane region" description="Helical" evidence="1">
    <location>
        <begin position="43"/>
        <end position="63"/>
    </location>
</feature>
<keyword evidence="3" id="KW-1185">Reference proteome</keyword>
<feature type="transmembrane region" description="Helical" evidence="1">
    <location>
        <begin position="101"/>
        <end position="122"/>
    </location>
</feature>
<organism evidence="2 3">
    <name type="scientific">Glossina brevipalpis</name>
    <dbReference type="NCBI Taxonomy" id="37001"/>
    <lineage>
        <taxon>Eukaryota</taxon>
        <taxon>Metazoa</taxon>
        <taxon>Ecdysozoa</taxon>
        <taxon>Arthropoda</taxon>
        <taxon>Hexapoda</taxon>
        <taxon>Insecta</taxon>
        <taxon>Pterygota</taxon>
        <taxon>Neoptera</taxon>
        <taxon>Endopterygota</taxon>
        <taxon>Diptera</taxon>
        <taxon>Brachycera</taxon>
        <taxon>Muscomorpha</taxon>
        <taxon>Hippoboscoidea</taxon>
        <taxon>Glossinidae</taxon>
        <taxon>Glossina</taxon>
    </lineage>
</organism>
<feature type="transmembrane region" description="Helical" evidence="1">
    <location>
        <begin position="159"/>
        <end position="181"/>
    </location>
</feature>
<keyword evidence="1" id="KW-0812">Transmembrane</keyword>
<accession>A0A1A9W1W3</accession>
<feature type="transmembrane region" description="Helical" evidence="1">
    <location>
        <begin position="295"/>
        <end position="317"/>
    </location>
</feature>